<accession>X0RZ17</accession>
<comment type="caution">
    <text evidence="1">The sequence shown here is derived from an EMBL/GenBank/DDBJ whole genome shotgun (WGS) entry which is preliminary data.</text>
</comment>
<dbReference type="AlphaFoldDB" id="X0RZ17"/>
<dbReference type="EMBL" id="BARS01008102">
    <property type="protein sequence ID" value="GAF74018.1"/>
    <property type="molecule type" value="Genomic_DNA"/>
</dbReference>
<gene>
    <name evidence="1" type="ORF">S01H1_15527</name>
</gene>
<protein>
    <recommendedName>
        <fullName evidence="2">Helicase domain-containing protein</fullName>
    </recommendedName>
</protein>
<feature type="non-terminal residue" evidence="1">
    <location>
        <position position="135"/>
    </location>
</feature>
<name>X0RZ17_9ZZZZ</name>
<evidence type="ECO:0008006" key="2">
    <source>
        <dbReference type="Google" id="ProtNLM"/>
    </source>
</evidence>
<dbReference type="InterPro" id="IPR027417">
    <property type="entry name" value="P-loop_NTPase"/>
</dbReference>
<dbReference type="Gene3D" id="3.40.50.300">
    <property type="entry name" value="P-loop containing nucleotide triphosphate hydrolases"/>
    <property type="match status" value="1"/>
</dbReference>
<proteinExistence type="predicted"/>
<evidence type="ECO:0000313" key="1">
    <source>
        <dbReference type="EMBL" id="GAF74018.1"/>
    </source>
</evidence>
<sequence length="135" mass="15212">MGPNKYLAKVHADLRHQRRTLGGLSPQAFAKIYLSHHCQLPFSRMHKEVFATLAELFDKRQGRLAIAAPRGHAKSTIVSLAFVLWCVLYGKEKLVFLVSATREQVILLLKDVKSELQNNSLLLEDFPEACQPEGT</sequence>
<reference evidence="1" key="1">
    <citation type="journal article" date="2014" name="Front. Microbiol.">
        <title>High frequency of phylogenetically diverse reductive dehalogenase-homologous genes in deep subseafloor sedimentary metagenomes.</title>
        <authorList>
            <person name="Kawai M."/>
            <person name="Futagami T."/>
            <person name="Toyoda A."/>
            <person name="Takaki Y."/>
            <person name="Nishi S."/>
            <person name="Hori S."/>
            <person name="Arai W."/>
            <person name="Tsubouchi T."/>
            <person name="Morono Y."/>
            <person name="Uchiyama I."/>
            <person name="Ito T."/>
            <person name="Fujiyama A."/>
            <person name="Inagaki F."/>
            <person name="Takami H."/>
        </authorList>
    </citation>
    <scope>NUCLEOTIDE SEQUENCE</scope>
    <source>
        <strain evidence="1">Expedition CK06-06</strain>
    </source>
</reference>
<organism evidence="1">
    <name type="scientific">marine sediment metagenome</name>
    <dbReference type="NCBI Taxonomy" id="412755"/>
    <lineage>
        <taxon>unclassified sequences</taxon>
        <taxon>metagenomes</taxon>
        <taxon>ecological metagenomes</taxon>
    </lineage>
</organism>